<dbReference type="InterPro" id="IPR012341">
    <property type="entry name" value="6hp_glycosidase-like_sf"/>
</dbReference>
<dbReference type="EMBL" id="JAMZNK010000018">
    <property type="protein sequence ID" value="MDA6070410.1"/>
    <property type="molecule type" value="Genomic_DNA"/>
</dbReference>
<dbReference type="PANTHER" id="PTHR33886:SF8">
    <property type="entry name" value="UNSATURATED RHAMNOGALACTURONAN HYDROLASE (EUROFUNG)"/>
    <property type="match status" value="1"/>
</dbReference>
<protein>
    <submittedName>
        <fullName evidence="3">Glycoside hydrolase family 88 protein</fullName>
    </submittedName>
</protein>
<evidence type="ECO:0000313" key="4">
    <source>
        <dbReference type="Proteomes" id="UP001212170"/>
    </source>
</evidence>
<dbReference type="PANTHER" id="PTHR33886">
    <property type="entry name" value="UNSATURATED RHAMNOGALACTURONAN HYDROLASE (EUROFUNG)"/>
    <property type="match status" value="1"/>
</dbReference>
<dbReference type="InterPro" id="IPR052043">
    <property type="entry name" value="PolySaccharide_Degr_Enz"/>
</dbReference>
<dbReference type="InterPro" id="IPR008928">
    <property type="entry name" value="6-hairpin_glycosidase_sf"/>
</dbReference>
<dbReference type="Pfam" id="PF07470">
    <property type="entry name" value="Glyco_hydro_88"/>
    <property type="match status" value="1"/>
</dbReference>
<evidence type="ECO:0000256" key="2">
    <source>
        <dbReference type="SAM" id="SignalP"/>
    </source>
</evidence>
<dbReference type="InterPro" id="IPR010905">
    <property type="entry name" value="Glyco_hydro_88"/>
</dbReference>
<keyword evidence="4" id="KW-1185">Reference proteome</keyword>
<proteinExistence type="predicted"/>
<gene>
    <name evidence="3" type="ORF">NJT12_12340</name>
</gene>
<accession>A0ABT4WCW0</accession>
<keyword evidence="2" id="KW-0732">Signal</keyword>
<reference evidence="3 4" key="1">
    <citation type="journal article" date="2023" name="Chemosphere">
        <title>Whole genome analysis of Flavobacterium aziz-sancarii sp. nov., isolated from Ardley Island (Antarctica), revealed a rich resistome and bioremediation potential.</title>
        <authorList>
            <person name="Otur C."/>
            <person name="Okay S."/>
            <person name="Kurt-Kizildogan A."/>
        </authorList>
    </citation>
    <scope>NUCLEOTIDE SEQUENCE [LARGE SCALE GENOMIC DNA]</scope>
    <source>
        <strain evidence="3 4">AC</strain>
    </source>
</reference>
<dbReference type="Proteomes" id="UP001212170">
    <property type="component" value="Unassembled WGS sequence"/>
</dbReference>
<feature type="signal peptide" evidence="2">
    <location>
        <begin position="1"/>
        <end position="22"/>
    </location>
</feature>
<evidence type="ECO:0000313" key="3">
    <source>
        <dbReference type="EMBL" id="MDA6070410.1"/>
    </source>
</evidence>
<name>A0ABT4WCW0_9FLAO</name>
<feature type="chain" id="PRO_5045092995" evidence="2">
    <location>
        <begin position="23"/>
        <end position="446"/>
    </location>
</feature>
<evidence type="ECO:0000256" key="1">
    <source>
        <dbReference type="ARBA" id="ARBA00022801"/>
    </source>
</evidence>
<organism evidence="3 4">
    <name type="scientific">Flavobacterium azizsancarii</name>
    <dbReference type="NCBI Taxonomy" id="2961580"/>
    <lineage>
        <taxon>Bacteria</taxon>
        <taxon>Pseudomonadati</taxon>
        <taxon>Bacteroidota</taxon>
        <taxon>Flavobacteriia</taxon>
        <taxon>Flavobacteriales</taxon>
        <taxon>Flavobacteriaceae</taxon>
        <taxon>Flavobacterium</taxon>
    </lineage>
</organism>
<dbReference type="Gene3D" id="1.50.10.10">
    <property type="match status" value="1"/>
</dbReference>
<dbReference type="RefSeq" id="WP_271336224.1">
    <property type="nucleotide sequence ID" value="NZ_JAMZNK010000018.1"/>
</dbReference>
<comment type="caution">
    <text evidence="3">The sequence shown here is derived from an EMBL/GenBank/DDBJ whole genome shotgun (WGS) entry which is preliminary data.</text>
</comment>
<keyword evidence="1 3" id="KW-0378">Hydrolase</keyword>
<dbReference type="SUPFAM" id="SSF48208">
    <property type="entry name" value="Six-hairpin glycosidases"/>
    <property type="match status" value="1"/>
</dbReference>
<dbReference type="GO" id="GO:0016787">
    <property type="term" value="F:hydrolase activity"/>
    <property type="evidence" value="ECO:0007669"/>
    <property type="project" value="UniProtKB-KW"/>
</dbReference>
<sequence length="446" mass="50033">MNYKPTKIITLVTLGLCTMVNAQKTDATAPLHLLQPDYPTPYVIPQKENIKVVLDKVYHFLDKNSASVIVDANTKAVITDYKKSNQDIIFEPGAFRLTSYEWGVTYAGMLLAAKATGEKYFADYSNKRIQLIADVVANYSAKNIKDAGMVKTLHPEALDDAGALCAAFIKAKKEGLKANIDPLVYNYIDFISNKQFRLKDGTLARNRPQDNTLWLDDMFMSVPALAQMGSYTGNVKYFDDAVKQANQFSERMFNNQKGIYMHGWVESMQIHPQFHWARANGWAVMTMVELLEVLPKNHPGYPQVLSQLQKHIAGLMQYQDGTGFWHQLLDRNDSYLETSATAIYTYSIARAINRGYVDKMTYAPAVLLAWNAVASKVNEKGQVEGTCVGTGMAFDPAFYYHRPVNVFAAHGYGPVLLAGSEVILLLNESQFEINDSSIQLKSKRKK</sequence>